<gene>
    <name evidence="3" type="primary">LOC111360510</name>
</gene>
<proteinExistence type="predicted"/>
<dbReference type="GeneID" id="111360510"/>
<organism evidence="2 3">
    <name type="scientific">Spodoptera litura</name>
    <name type="common">Asian cotton leafworm</name>
    <dbReference type="NCBI Taxonomy" id="69820"/>
    <lineage>
        <taxon>Eukaryota</taxon>
        <taxon>Metazoa</taxon>
        <taxon>Ecdysozoa</taxon>
        <taxon>Arthropoda</taxon>
        <taxon>Hexapoda</taxon>
        <taxon>Insecta</taxon>
        <taxon>Pterygota</taxon>
        <taxon>Neoptera</taxon>
        <taxon>Endopterygota</taxon>
        <taxon>Lepidoptera</taxon>
        <taxon>Glossata</taxon>
        <taxon>Ditrysia</taxon>
        <taxon>Noctuoidea</taxon>
        <taxon>Noctuidae</taxon>
        <taxon>Amphipyrinae</taxon>
        <taxon>Spodoptera</taxon>
    </lineage>
</organism>
<sequence length="279" mass="32098">MIFPPPKKVDEIQNDLHFHDFDHENDVLNEDIEENGNVEEDDEEEMEADDQEEDHRNDENNDNEQEDENDNEDHEECGGRSGKGLGLLRRPARTLLMAQRVMAIRMIRGYRTISGESANLLAGLPPWDLEAKVLARVHSMRAEARRRGETPLPRQISAWRDELRRDLMAEWQQRLSQPRAGLAAIAAVSPLFEEWLERRYGVLTYRLTQVLTGHGSFGRYLCLMGREETPGCHHCEDRPEDTVEHTVGECPSWAEHRRVLREVIGDGDLSRPGLVQAMM</sequence>
<feature type="region of interest" description="Disordered" evidence="1">
    <location>
        <begin position="1"/>
        <end position="85"/>
    </location>
</feature>
<keyword evidence="2" id="KW-1185">Reference proteome</keyword>
<reference evidence="3" key="1">
    <citation type="submission" date="2025-08" db="UniProtKB">
        <authorList>
            <consortium name="RefSeq"/>
        </authorList>
    </citation>
    <scope>IDENTIFICATION</scope>
    <source>
        <strain evidence="3">Ishihara</strain>
        <tissue evidence="3">Whole body</tissue>
    </source>
</reference>
<evidence type="ECO:0000313" key="3">
    <source>
        <dbReference type="RefSeq" id="XP_022832222.1"/>
    </source>
</evidence>
<feature type="compositionally biased region" description="Acidic residues" evidence="1">
    <location>
        <begin position="60"/>
        <end position="75"/>
    </location>
</feature>
<feature type="compositionally biased region" description="Acidic residues" evidence="1">
    <location>
        <begin position="27"/>
        <end position="52"/>
    </location>
</feature>
<evidence type="ECO:0000313" key="2">
    <source>
        <dbReference type="Proteomes" id="UP000301870"/>
    </source>
</evidence>
<name>A0A9J7EPD6_SPOLT</name>
<protein>
    <submittedName>
        <fullName evidence="3">ATP-dependent RNA helicase ddx54-like</fullName>
    </submittedName>
</protein>
<accession>A0A9J7EPD6</accession>
<dbReference type="AlphaFoldDB" id="A0A9J7EPD6"/>
<evidence type="ECO:0000256" key="1">
    <source>
        <dbReference type="SAM" id="MobiDB-lite"/>
    </source>
</evidence>
<feature type="non-terminal residue" evidence="3">
    <location>
        <position position="279"/>
    </location>
</feature>
<dbReference type="RefSeq" id="XP_022832222.1">
    <property type="nucleotide sequence ID" value="XM_022976454.1"/>
</dbReference>
<dbReference type="KEGG" id="sliu:111360510"/>
<feature type="compositionally biased region" description="Basic and acidic residues" evidence="1">
    <location>
        <begin position="7"/>
        <end position="26"/>
    </location>
</feature>
<dbReference type="Proteomes" id="UP000301870">
    <property type="component" value="Chromosome Z"/>
</dbReference>